<proteinExistence type="predicted"/>
<reference evidence="1" key="1">
    <citation type="submission" date="2020-11" db="EMBL/GenBank/DDBJ databases">
        <authorList>
            <consortium name="DOE Joint Genome Institute"/>
            <person name="Ahrendt S."/>
            <person name="Riley R."/>
            <person name="Andreopoulos W."/>
            <person name="Labutti K."/>
            <person name="Pangilinan J."/>
            <person name="Ruiz-Duenas F.J."/>
            <person name="Barrasa J.M."/>
            <person name="Sanchez-Garcia M."/>
            <person name="Camarero S."/>
            <person name="Miyauchi S."/>
            <person name="Serrano A."/>
            <person name="Linde D."/>
            <person name="Babiker R."/>
            <person name="Drula E."/>
            <person name="Ayuso-Fernandez I."/>
            <person name="Pacheco R."/>
            <person name="Padilla G."/>
            <person name="Ferreira P."/>
            <person name="Barriuso J."/>
            <person name="Kellner H."/>
            <person name="Castanera R."/>
            <person name="Alfaro M."/>
            <person name="Ramirez L."/>
            <person name="Pisabarro A.G."/>
            <person name="Kuo A."/>
            <person name="Tritt A."/>
            <person name="Lipzen A."/>
            <person name="He G."/>
            <person name="Yan M."/>
            <person name="Ng V."/>
            <person name="Cullen D."/>
            <person name="Martin F."/>
            <person name="Rosso M.-N."/>
            <person name="Henrissat B."/>
            <person name="Hibbett D."/>
            <person name="Martinez A.T."/>
            <person name="Grigoriev I.V."/>
        </authorList>
    </citation>
    <scope>NUCLEOTIDE SEQUENCE</scope>
    <source>
        <strain evidence="1">CBS 506.95</strain>
    </source>
</reference>
<sequence length="496" mass="54929">MTPLATLPPELIDHILGFLSRDIATLRSCSKALEPFEMCALVDRWLYKNISVYTGSRDSGGRHGRTLRMNASQLAMLLRGSSNVISTTSTNLVLSTYIQSLRITLGSPSLITWFMSRSLGDAEITPLLASPSLMPSLRALTLSSNGDCIPWIRCNEGFRKAFVQRLAWSNNYEMDNRRVIDEVKLKRIEYFPLRLLENCGGLRKLHLEGSFEWAPQAEGASLRVQHLAIYHCSPSLHIITTWLTHPTIFSPNPECIISNLRSLDFRTSRADNFAFLPRLLGPCKETLQDLTIDYGGESFTTTYTVPPSPSSNTPVPALSTLASSLPLRSLVALRKLTIYTSIVSQCQYVALSQGDESLIARTYRSSIEEIAASLVGLWEEADGEQEVLTNLKEIELKISLHLSGWDAPMLSEMDFEPLRCVLSGCTNVASTSSTSSSVKMSSKPTPSPLLTLNIVSTKRSSQPSIQIPFSKLQEDIKKNGVLNRLVKDGKVMIIGR</sequence>
<evidence type="ECO:0008006" key="3">
    <source>
        <dbReference type="Google" id="ProtNLM"/>
    </source>
</evidence>
<gene>
    <name evidence="1" type="ORF">CPB83DRAFT_511465</name>
</gene>
<name>A0A9P6EAN9_9AGAR</name>
<evidence type="ECO:0000313" key="1">
    <source>
        <dbReference type="EMBL" id="KAF9525881.1"/>
    </source>
</evidence>
<evidence type="ECO:0000313" key="2">
    <source>
        <dbReference type="Proteomes" id="UP000807306"/>
    </source>
</evidence>
<dbReference type="Proteomes" id="UP000807306">
    <property type="component" value="Unassembled WGS sequence"/>
</dbReference>
<dbReference type="EMBL" id="MU157878">
    <property type="protein sequence ID" value="KAF9525881.1"/>
    <property type="molecule type" value="Genomic_DNA"/>
</dbReference>
<dbReference type="AlphaFoldDB" id="A0A9P6EAN9"/>
<organism evidence="1 2">
    <name type="scientific">Crepidotus variabilis</name>
    <dbReference type="NCBI Taxonomy" id="179855"/>
    <lineage>
        <taxon>Eukaryota</taxon>
        <taxon>Fungi</taxon>
        <taxon>Dikarya</taxon>
        <taxon>Basidiomycota</taxon>
        <taxon>Agaricomycotina</taxon>
        <taxon>Agaricomycetes</taxon>
        <taxon>Agaricomycetidae</taxon>
        <taxon>Agaricales</taxon>
        <taxon>Agaricineae</taxon>
        <taxon>Crepidotaceae</taxon>
        <taxon>Crepidotus</taxon>
    </lineage>
</organism>
<protein>
    <recommendedName>
        <fullName evidence="3">F-box domain-containing protein</fullName>
    </recommendedName>
</protein>
<accession>A0A9P6EAN9</accession>
<dbReference type="OrthoDB" id="2788229at2759"/>
<dbReference type="CDD" id="cd09917">
    <property type="entry name" value="F-box_SF"/>
    <property type="match status" value="1"/>
</dbReference>
<keyword evidence="2" id="KW-1185">Reference proteome</keyword>
<comment type="caution">
    <text evidence="1">The sequence shown here is derived from an EMBL/GenBank/DDBJ whole genome shotgun (WGS) entry which is preliminary data.</text>
</comment>